<protein>
    <submittedName>
        <fullName evidence="1">Uncharacterized protein</fullName>
    </submittedName>
</protein>
<dbReference type="EMBL" id="MW084976">
    <property type="protein sequence ID" value="QOV08318.1"/>
    <property type="molecule type" value="Genomic_DNA"/>
</dbReference>
<evidence type="ECO:0000313" key="2">
    <source>
        <dbReference type="Proteomes" id="UP000594029"/>
    </source>
</evidence>
<name>A0A7U3RWJ0_9CAUD</name>
<evidence type="ECO:0000313" key="1">
    <source>
        <dbReference type="EMBL" id="QOV08318.1"/>
    </source>
</evidence>
<accession>A0A7U3RWJ0</accession>
<gene>
    <name evidence="1" type="ORF">Kirov_119</name>
</gene>
<organism evidence="1 2">
    <name type="scientific">Bacillus phage Kirov</name>
    <dbReference type="NCBI Taxonomy" id="2783539"/>
    <lineage>
        <taxon>Viruses</taxon>
        <taxon>Duplodnaviria</taxon>
        <taxon>Heunggongvirae</taxon>
        <taxon>Uroviricota</taxon>
        <taxon>Caudoviricetes</taxon>
        <taxon>Andregratiavirinae</taxon>
        <taxon>Kirovvirus</taxon>
        <taxon>Kirovvirus kirov</taxon>
    </lineage>
</organism>
<proteinExistence type="predicted"/>
<sequence>MLHNDYRKDWRNDDEFAKDIKESHKIERIIIDAYAEHLRIKHGIEVIIEDNGTDNSGEVVDSANTNADFKINGKPIEVKFNNSMDDEFRFKKDQLLSYLAQDACVLWVNGWLTESPEFTVLKPSKLQEIKATRVSKPFETWGYKRCYTLKKFLFKWYKFEGNVIDKSK</sequence>
<reference evidence="1 2" key="1">
    <citation type="submission" date="2020-10" db="EMBL/GenBank/DDBJ databases">
        <authorList>
            <person name="Kazantseva O.A."/>
            <person name="Piligrimova E.G."/>
            <person name="Shadrin A.M."/>
        </authorList>
    </citation>
    <scope>NUCLEOTIDE SEQUENCE [LARGE SCALE GENOMIC DNA]</scope>
</reference>
<dbReference type="Proteomes" id="UP000594029">
    <property type="component" value="Segment"/>
</dbReference>
<keyword evidence="2" id="KW-1185">Reference proteome</keyword>